<sequence>MAGGTEIMSFQNELNERQNIERGSVDGDVDATKHKYPVQVLESFIQNAPRGSKAIYCRGPFLDSRSLGEFARQMHLQGQCDLVQRRIKVGRTAIFEYLMVKR</sequence>
<dbReference type="Proteomes" id="UP000639775">
    <property type="component" value="Unassembled WGS sequence"/>
</dbReference>
<keyword evidence="2" id="KW-1185">Reference proteome</keyword>
<evidence type="ECO:0000313" key="1">
    <source>
        <dbReference type="EMBL" id="NHQ73974.1"/>
    </source>
</evidence>
<organism evidence="1 2">
    <name type="scientific">Roseovarius gahaiensis</name>
    <dbReference type="NCBI Taxonomy" id="2716691"/>
    <lineage>
        <taxon>Bacteria</taxon>
        <taxon>Pseudomonadati</taxon>
        <taxon>Pseudomonadota</taxon>
        <taxon>Alphaproteobacteria</taxon>
        <taxon>Rhodobacterales</taxon>
        <taxon>Roseobacteraceae</taxon>
        <taxon>Roseovarius</taxon>
    </lineage>
</organism>
<gene>
    <name evidence="1" type="ORF">HAT86_05770</name>
</gene>
<name>A0A967BBD2_9RHOB</name>
<protein>
    <submittedName>
        <fullName evidence="1">Uncharacterized protein</fullName>
    </submittedName>
</protein>
<reference evidence="1" key="1">
    <citation type="submission" date="2020-03" db="EMBL/GenBank/DDBJ databases">
        <title>Roseovarius gahaiensis sp. nov., isolated from Gahai Saline Lake, China.</title>
        <authorList>
            <person name="Sun X."/>
        </authorList>
    </citation>
    <scope>NUCLEOTIDE SEQUENCE</scope>
    <source>
        <strain evidence="1">GH877</strain>
    </source>
</reference>
<dbReference type="RefSeq" id="WP_167194332.1">
    <property type="nucleotide sequence ID" value="NZ_JAAORB010000006.1"/>
</dbReference>
<proteinExistence type="predicted"/>
<dbReference type="EMBL" id="JAAORB010000006">
    <property type="protein sequence ID" value="NHQ73974.1"/>
    <property type="molecule type" value="Genomic_DNA"/>
</dbReference>
<accession>A0A967BBD2</accession>
<dbReference type="AlphaFoldDB" id="A0A967BBD2"/>
<evidence type="ECO:0000313" key="2">
    <source>
        <dbReference type="Proteomes" id="UP000639775"/>
    </source>
</evidence>
<comment type="caution">
    <text evidence="1">The sequence shown here is derived from an EMBL/GenBank/DDBJ whole genome shotgun (WGS) entry which is preliminary data.</text>
</comment>